<dbReference type="InterPro" id="IPR000537">
    <property type="entry name" value="UbiA_prenyltransferase"/>
</dbReference>
<sequence length="342" mass="38045">MAALLLFRAFRRNPSIITCHHFIPNLFNFSQKLGFSDLSSADETSKLNKSGETEELSPSSPSWIDLYLPEQARSYAKLARLDKPIGTWFLAWPCMSITLAGSPGSLPDVNMLTLFGCGALLLRGAGCTINDLLDRDIDTKVKRIKLRTVASGLLSPFQGLCFLRFLLLLGLGILLQLNNYSKLRLLQNLGSSCGNLDPLVVRPLYVSGVCWTLVYDTIYAHQLYIYTVVINPQVSFYAFGHAMREVYTLHTQDKEDDLKVGMKSTALRLGESTTEWITGFATACIASLAISGYNADIGWSFYASLLAASMQLGWQIRTVDLSSHIDCNRNRLQKKIVKPKDL</sequence>
<dbReference type="AlphaFoldDB" id="A0AAN8V2D1"/>
<gene>
    <name evidence="8" type="ORF">RJ641_007944</name>
</gene>
<dbReference type="EMBL" id="JBAMMX010000015">
    <property type="protein sequence ID" value="KAK6926225.1"/>
    <property type="molecule type" value="Genomic_DNA"/>
</dbReference>
<evidence type="ECO:0000256" key="5">
    <source>
        <dbReference type="ARBA" id="ARBA00022692"/>
    </source>
</evidence>
<comment type="caution">
    <text evidence="8">The sequence shown here is derived from an EMBL/GenBank/DDBJ whole genome shotgun (WGS) entry which is preliminary data.</text>
</comment>
<proteinExistence type="inferred from homology"/>
<evidence type="ECO:0000256" key="1">
    <source>
        <dbReference type="ARBA" id="ARBA00001946"/>
    </source>
</evidence>
<accession>A0AAN8V2D1</accession>
<evidence type="ECO:0000256" key="7">
    <source>
        <dbReference type="ARBA" id="ARBA00023136"/>
    </source>
</evidence>
<dbReference type="PANTHER" id="PTHR11048:SF28">
    <property type="entry name" value="4-HYDROXYBENZOATE POLYPRENYLTRANSFERASE, MITOCHONDRIAL"/>
    <property type="match status" value="1"/>
</dbReference>
<name>A0AAN8V2D1_9MAGN</name>
<dbReference type="InterPro" id="IPR039653">
    <property type="entry name" value="Prenyltransferase"/>
</dbReference>
<comment type="subcellular location">
    <subcellularLocation>
        <location evidence="2">Membrane</location>
        <topology evidence="2">Multi-pass membrane protein</topology>
    </subcellularLocation>
</comment>
<evidence type="ECO:0000256" key="4">
    <source>
        <dbReference type="ARBA" id="ARBA00022679"/>
    </source>
</evidence>
<evidence type="ECO:0000256" key="3">
    <source>
        <dbReference type="ARBA" id="ARBA00005985"/>
    </source>
</evidence>
<organism evidence="8 9">
    <name type="scientific">Dillenia turbinata</name>
    <dbReference type="NCBI Taxonomy" id="194707"/>
    <lineage>
        <taxon>Eukaryota</taxon>
        <taxon>Viridiplantae</taxon>
        <taxon>Streptophyta</taxon>
        <taxon>Embryophyta</taxon>
        <taxon>Tracheophyta</taxon>
        <taxon>Spermatophyta</taxon>
        <taxon>Magnoliopsida</taxon>
        <taxon>eudicotyledons</taxon>
        <taxon>Gunneridae</taxon>
        <taxon>Pentapetalae</taxon>
        <taxon>Dilleniales</taxon>
        <taxon>Dilleniaceae</taxon>
        <taxon>Dillenia</taxon>
    </lineage>
</organism>
<comment type="cofactor">
    <cofactor evidence="1">
        <name>Mg(2+)</name>
        <dbReference type="ChEBI" id="CHEBI:18420"/>
    </cofactor>
</comment>
<evidence type="ECO:0000256" key="6">
    <source>
        <dbReference type="ARBA" id="ARBA00022989"/>
    </source>
</evidence>
<dbReference type="Gene3D" id="1.20.120.1780">
    <property type="entry name" value="UbiA prenyltransferase"/>
    <property type="match status" value="1"/>
</dbReference>
<keyword evidence="9" id="KW-1185">Reference proteome</keyword>
<evidence type="ECO:0000256" key="2">
    <source>
        <dbReference type="ARBA" id="ARBA00004141"/>
    </source>
</evidence>
<dbReference type="GO" id="GO:0016765">
    <property type="term" value="F:transferase activity, transferring alkyl or aryl (other than methyl) groups"/>
    <property type="evidence" value="ECO:0007669"/>
    <property type="project" value="InterPro"/>
</dbReference>
<keyword evidence="4" id="KW-0808">Transferase</keyword>
<comment type="similarity">
    <text evidence="3">Belongs to the UbiA prenyltransferase family.</text>
</comment>
<keyword evidence="7" id="KW-0472">Membrane</keyword>
<dbReference type="CDD" id="cd13959">
    <property type="entry name" value="PT_UbiA_COQ2"/>
    <property type="match status" value="1"/>
</dbReference>
<dbReference type="Pfam" id="PF01040">
    <property type="entry name" value="UbiA"/>
    <property type="match status" value="2"/>
</dbReference>
<reference evidence="8 9" key="1">
    <citation type="submission" date="2023-12" db="EMBL/GenBank/DDBJ databases">
        <title>A high-quality genome assembly for Dillenia turbinata (Dilleniales).</title>
        <authorList>
            <person name="Chanderbali A."/>
        </authorList>
    </citation>
    <scope>NUCLEOTIDE SEQUENCE [LARGE SCALE GENOMIC DNA]</scope>
    <source>
        <strain evidence="8">LSX21</strain>
        <tissue evidence="8">Leaf</tissue>
    </source>
</reference>
<dbReference type="Proteomes" id="UP001370490">
    <property type="component" value="Unassembled WGS sequence"/>
</dbReference>
<evidence type="ECO:0000313" key="9">
    <source>
        <dbReference type="Proteomes" id="UP001370490"/>
    </source>
</evidence>
<evidence type="ECO:0000313" key="8">
    <source>
        <dbReference type="EMBL" id="KAK6926225.1"/>
    </source>
</evidence>
<dbReference type="FunFam" id="1.20.120.1780:FF:000001">
    <property type="entry name" value="4-hydroxybenzoate octaprenyltransferase"/>
    <property type="match status" value="1"/>
</dbReference>
<dbReference type="GO" id="GO:0005743">
    <property type="term" value="C:mitochondrial inner membrane"/>
    <property type="evidence" value="ECO:0007669"/>
    <property type="project" value="TreeGrafter"/>
</dbReference>
<keyword evidence="6" id="KW-1133">Transmembrane helix</keyword>
<dbReference type="GO" id="GO:0006744">
    <property type="term" value="P:ubiquinone biosynthetic process"/>
    <property type="evidence" value="ECO:0007669"/>
    <property type="project" value="TreeGrafter"/>
</dbReference>
<protein>
    <submittedName>
        <fullName evidence="8">UbiA prenyltransferase family</fullName>
    </submittedName>
</protein>
<dbReference type="PANTHER" id="PTHR11048">
    <property type="entry name" value="PRENYLTRANSFERASES"/>
    <property type="match status" value="1"/>
</dbReference>
<keyword evidence="5" id="KW-0812">Transmembrane</keyword>
<dbReference type="InterPro" id="IPR044878">
    <property type="entry name" value="UbiA_sf"/>
</dbReference>
<dbReference type="Gene3D" id="1.10.357.140">
    <property type="entry name" value="UbiA prenyltransferase"/>
    <property type="match status" value="1"/>
</dbReference>